<reference evidence="5 6" key="1">
    <citation type="submission" date="2022-11" db="EMBL/GenBank/DDBJ databases">
        <title>Mycobacterium sp. nov.</title>
        <authorList>
            <person name="Papic B."/>
            <person name="Spicic S."/>
            <person name="Duvnjak S."/>
        </authorList>
    </citation>
    <scope>NUCLEOTIDE SEQUENCE [LARGE SCALE GENOMIC DNA]</scope>
    <source>
        <strain evidence="5 6">CVI_P4</strain>
    </source>
</reference>
<dbReference type="InterPro" id="IPR043129">
    <property type="entry name" value="ATPase_NBD"/>
</dbReference>
<organism evidence="5 6">
    <name type="scientific">Mycobacterium pinniadriaticum</name>
    <dbReference type="NCBI Taxonomy" id="2994102"/>
    <lineage>
        <taxon>Bacteria</taxon>
        <taxon>Bacillati</taxon>
        <taxon>Actinomycetota</taxon>
        <taxon>Actinomycetes</taxon>
        <taxon>Mycobacteriales</taxon>
        <taxon>Mycobacteriaceae</taxon>
        <taxon>Mycobacterium</taxon>
    </lineage>
</organism>
<keyword evidence="1" id="KW-0547">Nucleotide-binding</keyword>
<protein>
    <submittedName>
        <fullName evidence="5">Hsp70 family protein</fullName>
    </submittedName>
</protein>
<feature type="compositionally biased region" description="Low complexity" evidence="4">
    <location>
        <begin position="553"/>
        <end position="570"/>
    </location>
</feature>
<feature type="compositionally biased region" description="Pro residues" evidence="4">
    <location>
        <begin position="571"/>
        <end position="591"/>
    </location>
</feature>
<evidence type="ECO:0000256" key="3">
    <source>
        <dbReference type="ARBA" id="ARBA00023186"/>
    </source>
</evidence>
<evidence type="ECO:0000256" key="4">
    <source>
        <dbReference type="SAM" id="MobiDB-lite"/>
    </source>
</evidence>
<name>A0ABT3SCS5_9MYCO</name>
<keyword evidence="6" id="KW-1185">Reference proteome</keyword>
<evidence type="ECO:0000256" key="1">
    <source>
        <dbReference type="ARBA" id="ARBA00022741"/>
    </source>
</evidence>
<dbReference type="InterPro" id="IPR013126">
    <property type="entry name" value="Hsp_70_fam"/>
</dbReference>
<keyword evidence="2" id="KW-0067">ATP-binding</keyword>
<proteinExistence type="predicted"/>
<dbReference type="EMBL" id="JAPJDO010000008">
    <property type="protein sequence ID" value="MCX2937324.1"/>
    <property type="molecule type" value="Genomic_DNA"/>
</dbReference>
<feature type="compositionally biased region" description="Low complexity" evidence="4">
    <location>
        <begin position="471"/>
        <end position="513"/>
    </location>
</feature>
<feature type="region of interest" description="Disordered" evidence="4">
    <location>
        <begin position="401"/>
        <end position="430"/>
    </location>
</feature>
<sequence length="603" mass="61174">MTDPIRPAVGLSVGATTLTAVTPERSVTRTPVITLFRHRPPEVGVPAENPALDEDGLVIADFVDRVGDPVGIVACDGSVHRAETLLADALRAIAYAATSGRPLPPNAAITHPAHWRPAAVESLRRAISQIPEWAADEPLLIPDTAAALTALAANPGLPTSGVIALCDFGGTGTSITLVDGSIGGQERSDPGHWLSAIAPTLRHVDFSGDLIDQGLLAHVIAELSAGGTLDVTGTSAIGSLTRLRGQCRAAKERLSTVTVTALPAELPDFHGDVRLTRTELDDAMGRSLGEFITVLQDSMERAGVRPADLAAVASVGGGAAIPVITTTLSENLRVPVITTPRPGLTGAIGAALRAARGPADDSATALAPAPAAPAAAVASAPATGVALAWSEAPDVPDLAPRAEPVPQPSARPVVDFDPDPVDHTGSEDGALPWYRRPMPVVAAALLVIVGAGAGTAVALSADSSTAPIAPTPSVTTTPQASPAPAAPTADPTSTPVQNQAVQQATQAPAPRTVVQTPAPVTRTEVVQAPPPPPVTEQAPPPVTETQTTTVVSTEVSTPPPVTQTQTATVTPSPPAQQPPFIPTIPPIPTIPGLPQIVLQPPSG</sequence>
<dbReference type="PANTHER" id="PTHR42749:SF1">
    <property type="entry name" value="CELL SHAPE-DETERMINING PROTEIN MREB"/>
    <property type="match status" value="1"/>
</dbReference>
<dbReference type="Pfam" id="PF00012">
    <property type="entry name" value="HSP70"/>
    <property type="match status" value="1"/>
</dbReference>
<dbReference type="RefSeq" id="WP_265996960.1">
    <property type="nucleotide sequence ID" value="NZ_JAPJDN010000008.1"/>
</dbReference>
<dbReference type="Gene3D" id="3.90.640.10">
    <property type="entry name" value="Actin, Chain A, domain 4"/>
    <property type="match status" value="1"/>
</dbReference>
<comment type="caution">
    <text evidence="5">The sequence shown here is derived from an EMBL/GenBank/DDBJ whole genome shotgun (WGS) entry which is preliminary data.</text>
</comment>
<keyword evidence="3" id="KW-0143">Chaperone</keyword>
<accession>A0ABT3SCS5</accession>
<evidence type="ECO:0000256" key="2">
    <source>
        <dbReference type="ARBA" id="ARBA00022840"/>
    </source>
</evidence>
<evidence type="ECO:0000313" key="6">
    <source>
        <dbReference type="Proteomes" id="UP001300745"/>
    </source>
</evidence>
<dbReference type="Gene3D" id="3.30.420.40">
    <property type="match status" value="2"/>
</dbReference>
<gene>
    <name evidence="5" type="ORF">ORI27_11465</name>
</gene>
<feature type="region of interest" description="Disordered" evidence="4">
    <location>
        <begin position="469"/>
        <end position="513"/>
    </location>
</feature>
<evidence type="ECO:0000313" key="5">
    <source>
        <dbReference type="EMBL" id="MCX2937324.1"/>
    </source>
</evidence>
<dbReference type="SUPFAM" id="SSF53067">
    <property type="entry name" value="Actin-like ATPase domain"/>
    <property type="match status" value="1"/>
</dbReference>
<dbReference type="Proteomes" id="UP001300745">
    <property type="component" value="Unassembled WGS sequence"/>
</dbReference>
<dbReference type="PANTHER" id="PTHR42749">
    <property type="entry name" value="CELL SHAPE-DETERMINING PROTEIN MREB"/>
    <property type="match status" value="1"/>
</dbReference>
<feature type="region of interest" description="Disordered" evidence="4">
    <location>
        <begin position="553"/>
        <end position="603"/>
    </location>
</feature>